<dbReference type="EMBL" id="LCWV01000024">
    <property type="protein sequence ID" value="PWI66565.1"/>
    <property type="molecule type" value="Genomic_DNA"/>
</dbReference>
<comment type="caution">
    <text evidence="2">The sequence shown here is derived from an EMBL/GenBank/DDBJ whole genome shotgun (WGS) entry which is preliminary data.</text>
</comment>
<evidence type="ECO:0000313" key="3">
    <source>
        <dbReference type="Proteomes" id="UP000245956"/>
    </source>
</evidence>
<dbReference type="Proteomes" id="UP000245956">
    <property type="component" value="Unassembled WGS sequence"/>
</dbReference>
<keyword evidence="1" id="KW-0812">Transmembrane</keyword>
<gene>
    <name evidence="2" type="ORF">PCL_04978</name>
</gene>
<name>A0A2U3DWD2_PURLI</name>
<dbReference type="AlphaFoldDB" id="A0A2U3DWD2"/>
<evidence type="ECO:0000256" key="1">
    <source>
        <dbReference type="SAM" id="Phobius"/>
    </source>
</evidence>
<feature type="transmembrane region" description="Helical" evidence="1">
    <location>
        <begin position="249"/>
        <end position="270"/>
    </location>
</feature>
<evidence type="ECO:0000313" key="2">
    <source>
        <dbReference type="EMBL" id="PWI66565.1"/>
    </source>
</evidence>
<feature type="transmembrane region" description="Helical" evidence="1">
    <location>
        <begin position="218"/>
        <end position="243"/>
    </location>
</feature>
<proteinExistence type="predicted"/>
<accession>A0A2U3DWD2</accession>
<sequence>MPVAQNNQSLGEALNSAGVCGGTMPAEFVSHITTETPNGTRAWNCLAEQTEETRHGKEALADRVCLDASKRARARASNMDHSTRNMNIHARIGEQTKLINERPNSMMVTTDRASAFRPLVINSLALLRACIGATLVVAPPRLLSLFFLMGTQGATTPNTGTAHHHPATAAGIQSSVLLPRLLGVREVVVGLLLWTAFRRHAQQRRQGLPQETEARRGLRSVLWGNLAVDVMDAVSCAVVVAAGMQEKAAAAWFGAGAMVFVVLGALGLSLDAK</sequence>
<protein>
    <submittedName>
        <fullName evidence="2">Uncharacterized protein</fullName>
    </submittedName>
</protein>
<organism evidence="2 3">
    <name type="scientific">Purpureocillium lilacinum</name>
    <name type="common">Paecilomyces lilacinus</name>
    <dbReference type="NCBI Taxonomy" id="33203"/>
    <lineage>
        <taxon>Eukaryota</taxon>
        <taxon>Fungi</taxon>
        <taxon>Dikarya</taxon>
        <taxon>Ascomycota</taxon>
        <taxon>Pezizomycotina</taxon>
        <taxon>Sordariomycetes</taxon>
        <taxon>Hypocreomycetidae</taxon>
        <taxon>Hypocreales</taxon>
        <taxon>Ophiocordycipitaceae</taxon>
        <taxon>Purpureocillium</taxon>
    </lineage>
</organism>
<keyword evidence="1" id="KW-0472">Membrane</keyword>
<keyword evidence="1" id="KW-1133">Transmembrane helix</keyword>
<reference evidence="2 3" key="1">
    <citation type="journal article" date="2016" name="Front. Microbiol.">
        <title>Genome and transcriptome sequences reveal the specific parasitism of the nematophagous Purpureocillium lilacinum 36-1.</title>
        <authorList>
            <person name="Xie J."/>
            <person name="Li S."/>
            <person name="Mo C."/>
            <person name="Xiao X."/>
            <person name="Peng D."/>
            <person name="Wang G."/>
            <person name="Xiao Y."/>
        </authorList>
    </citation>
    <scope>NUCLEOTIDE SEQUENCE [LARGE SCALE GENOMIC DNA]</scope>
    <source>
        <strain evidence="2 3">36-1</strain>
    </source>
</reference>